<dbReference type="CDD" id="cd07185">
    <property type="entry name" value="OmpA_C-like"/>
    <property type="match status" value="1"/>
</dbReference>
<comment type="subcellular location">
    <subcellularLocation>
        <location evidence="1">Cell outer membrane</location>
    </subcellularLocation>
</comment>
<keyword evidence="8" id="KW-1185">Reference proteome</keyword>
<dbReference type="InterPro" id="IPR006664">
    <property type="entry name" value="OMP_bac"/>
</dbReference>
<proteinExistence type="predicted"/>
<dbReference type="PRINTS" id="PR01021">
    <property type="entry name" value="OMPADOMAIN"/>
</dbReference>
<dbReference type="RefSeq" id="WP_205278149.1">
    <property type="nucleotide sequence ID" value="NZ_JAFFPU010000010.1"/>
</dbReference>
<feature type="domain" description="OmpA-like" evidence="6">
    <location>
        <begin position="115"/>
        <end position="232"/>
    </location>
</feature>
<gene>
    <name evidence="7" type="ORF">JWG45_02170</name>
</gene>
<evidence type="ECO:0000313" key="8">
    <source>
        <dbReference type="Proteomes" id="UP000724686"/>
    </source>
</evidence>
<evidence type="ECO:0000256" key="1">
    <source>
        <dbReference type="ARBA" id="ARBA00004442"/>
    </source>
</evidence>
<dbReference type="InterPro" id="IPR006665">
    <property type="entry name" value="OmpA-like"/>
</dbReference>
<name>A0ABS2U8S1_9LEPT</name>
<evidence type="ECO:0000256" key="5">
    <source>
        <dbReference type="SAM" id="Phobius"/>
    </source>
</evidence>
<dbReference type="InterPro" id="IPR036737">
    <property type="entry name" value="OmpA-like_sf"/>
</dbReference>
<feature type="transmembrane region" description="Helical" evidence="5">
    <location>
        <begin position="12"/>
        <end position="33"/>
    </location>
</feature>
<keyword evidence="2 4" id="KW-0472">Membrane</keyword>
<protein>
    <submittedName>
        <fullName evidence="7">OmpA family protein</fullName>
    </submittedName>
</protein>
<dbReference type="Gene3D" id="3.30.1330.60">
    <property type="entry name" value="OmpA-like domain"/>
    <property type="match status" value="1"/>
</dbReference>
<dbReference type="EMBL" id="JAFFPU010000010">
    <property type="protein sequence ID" value="MBM9575948.1"/>
    <property type="molecule type" value="Genomic_DNA"/>
</dbReference>
<organism evidence="7 8">
    <name type="scientific">Leptospira ainlahdjerensis</name>
    <dbReference type="NCBI Taxonomy" id="2810033"/>
    <lineage>
        <taxon>Bacteria</taxon>
        <taxon>Pseudomonadati</taxon>
        <taxon>Spirochaetota</taxon>
        <taxon>Spirochaetia</taxon>
        <taxon>Leptospirales</taxon>
        <taxon>Leptospiraceae</taxon>
        <taxon>Leptospira</taxon>
    </lineage>
</organism>
<evidence type="ECO:0000256" key="2">
    <source>
        <dbReference type="ARBA" id="ARBA00023136"/>
    </source>
</evidence>
<dbReference type="NCBIfam" id="NF047524">
    <property type="entry name" value="LIC_10461_domain"/>
    <property type="match status" value="1"/>
</dbReference>
<dbReference type="InterPro" id="IPR050330">
    <property type="entry name" value="Bact_OuterMem_StrucFunc"/>
</dbReference>
<keyword evidence="5" id="KW-0812">Transmembrane</keyword>
<sequence length="300" mass="34276">MMIRINQKNGNYFLLWGVYVGFFSLILNCHQTVVIPSKSPRLGESIKGVKSTSRSYILGYFEGSHSKAECSEGIENFRIFRSISDFVIHIFLGGIYDTRSVEVECFRPKLDFTSIQKSGSMILKGVHFNSNSDQILNESHIILDEFSKYLKENSNLRILILGHTDLNGNQKRNDALSLERASATKMFLISKGIDSPRMEIKGLGSKKPMIRSLDERASSLNRRIEIQVLKGKDDDLSKKRIEAEDDSTENYTTRIIFRNGSILNGNIVNQTANTIRMERKGEVQDIPKDKIRKIEYIRKK</sequence>
<dbReference type="Pfam" id="PF00691">
    <property type="entry name" value="OmpA"/>
    <property type="match status" value="1"/>
</dbReference>
<evidence type="ECO:0000313" key="7">
    <source>
        <dbReference type="EMBL" id="MBM9575948.1"/>
    </source>
</evidence>
<evidence type="ECO:0000256" key="3">
    <source>
        <dbReference type="ARBA" id="ARBA00023237"/>
    </source>
</evidence>
<dbReference type="PROSITE" id="PS51123">
    <property type="entry name" value="OMPA_2"/>
    <property type="match status" value="1"/>
</dbReference>
<dbReference type="PANTHER" id="PTHR30329">
    <property type="entry name" value="STATOR ELEMENT OF FLAGELLAR MOTOR COMPLEX"/>
    <property type="match status" value="1"/>
</dbReference>
<evidence type="ECO:0000259" key="6">
    <source>
        <dbReference type="PROSITE" id="PS51123"/>
    </source>
</evidence>
<dbReference type="Proteomes" id="UP000724686">
    <property type="component" value="Unassembled WGS sequence"/>
</dbReference>
<comment type="caution">
    <text evidence="7">The sequence shown here is derived from an EMBL/GenBank/DDBJ whole genome shotgun (WGS) entry which is preliminary data.</text>
</comment>
<keyword evidence="5" id="KW-1133">Transmembrane helix</keyword>
<dbReference type="SUPFAM" id="SSF103088">
    <property type="entry name" value="OmpA-like"/>
    <property type="match status" value="1"/>
</dbReference>
<accession>A0ABS2U8S1</accession>
<keyword evidence="3" id="KW-0998">Cell outer membrane</keyword>
<reference evidence="7 8" key="1">
    <citation type="submission" date="2021-02" db="EMBL/GenBank/DDBJ databases">
        <title>Leptospira ainlahdjerensis sp. nov., Leptospira ainazelensis sp. nov., Leptospira abararensis sp. nov. and Leptospira chreensis sp. nov., four new species isolated from water sources in Algeria.</title>
        <authorList>
            <person name="Amara Korba A."/>
            <person name="Kainiu M."/>
            <person name="Vincent A.T."/>
            <person name="Mariet J.-F."/>
            <person name="Veyrier F.J."/>
            <person name="Goarant C."/>
            <person name="Picardeau M."/>
        </authorList>
    </citation>
    <scope>NUCLEOTIDE SEQUENCE [LARGE SCALE GENOMIC DNA]</scope>
    <source>
        <strain evidence="7 8">201903070</strain>
    </source>
</reference>
<evidence type="ECO:0000256" key="4">
    <source>
        <dbReference type="PROSITE-ProRule" id="PRU00473"/>
    </source>
</evidence>
<dbReference type="PANTHER" id="PTHR30329:SF21">
    <property type="entry name" value="LIPOPROTEIN YIAD-RELATED"/>
    <property type="match status" value="1"/>
</dbReference>